<dbReference type="AlphaFoldDB" id="A0A4Y2ALE5"/>
<accession>A0A4Y2ALE5</accession>
<reference evidence="1 2" key="1">
    <citation type="journal article" date="2019" name="Sci. Rep.">
        <title>Orb-weaving spider Araneus ventricosus genome elucidates the spidroin gene catalogue.</title>
        <authorList>
            <person name="Kono N."/>
            <person name="Nakamura H."/>
            <person name="Ohtoshi R."/>
            <person name="Moran D.A.P."/>
            <person name="Shinohara A."/>
            <person name="Yoshida Y."/>
            <person name="Fujiwara M."/>
            <person name="Mori M."/>
            <person name="Tomita M."/>
            <person name="Arakawa K."/>
        </authorList>
    </citation>
    <scope>NUCLEOTIDE SEQUENCE [LARGE SCALE GENOMIC DNA]</scope>
</reference>
<dbReference type="EMBL" id="BGPR01000020">
    <property type="protein sequence ID" value="GBL80086.1"/>
    <property type="molecule type" value="Genomic_DNA"/>
</dbReference>
<keyword evidence="2" id="KW-1185">Reference proteome</keyword>
<proteinExistence type="predicted"/>
<dbReference type="InterPro" id="IPR021109">
    <property type="entry name" value="Peptidase_aspartic_dom_sf"/>
</dbReference>
<sequence>MTGNYLDVIIDNKPIRAPEDSGASFSVFSDKYSRYLKKVMFSDAKNVILKVANGSFVWPIGKCILRVIIESRELQFEFAVLQNCSHDVILEWDFLEASQAVIDCGRSELFFEDVCQELSVLEAWKLYAIKQWSPTPGPRTGTGPWIKWYRTAQGTLNCFHFYKLLFNLSVFLQIL</sequence>
<dbReference type="OrthoDB" id="10056424at2759"/>
<protein>
    <submittedName>
        <fullName evidence="1">Uncharacterized protein</fullName>
    </submittedName>
</protein>
<name>A0A4Y2ALE5_ARAVE</name>
<dbReference type="CDD" id="cd00303">
    <property type="entry name" value="retropepsin_like"/>
    <property type="match status" value="1"/>
</dbReference>
<evidence type="ECO:0000313" key="1">
    <source>
        <dbReference type="EMBL" id="GBL80086.1"/>
    </source>
</evidence>
<dbReference type="Pfam" id="PF08284">
    <property type="entry name" value="RVP_2"/>
    <property type="match status" value="1"/>
</dbReference>
<comment type="caution">
    <text evidence="1">The sequence shown here is derived from an EMBL/GenBank/DDBJ whole genome shotgun (WGS) entry which is preliminary data.</text>
</comment>
<evidence type="ECO:0000313" key="2">
    <source>
        <dbReference type="Proteomes" id="UP000499080"/>
    </source>
</evidence>
<dbReference type="Proteomes" id="UP000499080">
    <property type="component" value="Unassembled WGS sequence"/>
</dbReference>
<dbReference type="SUPFAM" id="SSF50630">
    <property type="entry name" value="Acid proteases"/>
    <property type="match status" value="1"/>
</dbReference>
<gene>
    <name evidence="1" type="ORF">AVEN_29093_1</name>
</gene>
<organism evidence="1 2">
    <name type="scientific">Araneus ventricosus</name>
    <name type="common">Orbweaver spider</name>
    <name type="synonym">Epeira ventricosa</name>
    <dbReference type="NCBI Taxonomy" id="182803"/>
    <lineage>
        <taxon>Eukaryota</taxon>
        <taxon>Metazoa</taxon>
        <taxon>Ecdysozoa</taxon>
        <taxon>Arthropoda</taxon>
        <taxon>Chelicerata</taxon>
        <taxon>Arachnida</taxon>
        <taxon>Araneae</taxon>
        <taxon>Araneomorphae</taxon>
        <taxon>Entelegynae</taxon>
        <taxon>Araneoidea</taxon>
        <taxon>Araneidae</taxon>
        <taxon>Araneus</taxon>
    </lineage>
</organism>
<dbReference type="Gene3D" id="2.40.70.10">
    <property type="entry name" value="Acid Proteases"/>
    <property type="match status" value="1"/>
</dbReference>